<dbReference type="AlphaFoldDB" id="A0A2R5G1Y6"/>
<comment type="caution">
    <text evidence="4">The sequence shown here is derived from an EMBL/GenBank/DDBJ whole genome shotgun (WGS) entry which is preliminary data.</text>
</comment>
<dbReference type="SUPFAM" id="SSF48452">
    <property type="entry name" value="TPR-like"/>
    <property type="match status" value="2"/>
</dbReference>
<keyword evidence="1" id="KW-0677">Repeat</keyword>
<dbReference type="PANTHER" id="PTHR45641">
    <property type="entry name" value="TETRATRICOPEPTIDE REPEAT PROTEIN (AFU_ORTHOLOGUE AFUA_6G03870)"/>
    <property type="match status" value="1"/>
</dbReference>
<dbReference type="InterPro" id="IPR011990">
    <property type="entry name" value="TPR-like_helical_dom_sf"/>
</dbReference>
<evidence type="ECO:0000313" key="4">
    <source>
        <dbReference type="EMBL" id="GBG24319.1"/>
    </source>
</evidence>
<proteinExistence type="predicted"/>
<protein>
    <submittedName>
        <fullName evidence="4">Clustered mitochondria protein-like</fullName>
    </submittedName>
</protein>
<organism evidence="4 5">
    <name type="scientific">Hondaea fermentalgiana</name>
    <dbReference type="NCBI Taxonomy" id="2315210"/>
    <lineage>
        <taxon>Eukaryota</taxon>
        <taxon>Sar</taxon>
        <taxon>Stramenopiles</taxon>
        <taxon>Bigyra</taxon>
        <taxon>Labyrinthulomycetes</taxon>
        <taxon>Thraustochytrida</taxon>
        <taxon>Thraustochytriidae</taxon>
        <taxon>Hondaea</taxon>
    </lineage>
</organism>
<evidence type="ECO:0000256" key="3">
    <source>
        <dbReference type="SAM" id="MobiDB-lite"/>
    </source>
</evidence>
<feature type="region of interest" description="Disordered" evidence="3">
    <location>
        <begin position="14"/>
        <end position="35"/>
    </location>
</feature>
<dbReference type="InParanoid" id="A0A2R5G1Y6"/>
<dbReference type="Gene3D" id="1.25.40.10">
    <property type="entry name" value="Tetratricopeptide repeat domain"/>
    <property type="match status" value="1"/>
</dbReference>
<feature type="compositionally biased region" description="Basic and acidic residues" evidence="3">
    <location>
        <begin position="22"/>
        <end position="34"/>
    </location>
</feature>
<reference evidence="4 5" key="1">
    <citation type="submission" date="2017-12" db="EMBL/GenBank/DDBJ databases">
        <title>Sequencing, de novo assembly and annotation of complete genome of a new Thraustochytrid species, strain FCC1311.</title>
        <authorList>
            <person name="Sedici K."/>
            <person name="Godart F."/>
            <person name="Aiese Cigliano R."/>
            <person name="Sanseverino W."/>
            <person name="Barakat M."/>
            <person name="Ortet P."/>
            <person name="Marechal E."/>
            <person name="Cagnac O."/>
            <person name="Amato A."/>
        </authorList>
    </citation>
    <scope>NUCLEOTIDE SEQUENCE [LARGE SCALE GENOMIC DNA]</scope>
</reference>
<sequence>MALAARLRAAQKRTGTALESLRGSRAEPKAESKTDSAAQAFAGHAATVLSAAGLLAVREALAKGDLAGDVQLATVTDAGGGKELVKDESVILTDASSYPNFKCAKRARPKRRINVHASAIRTKSKQEWTLEDVADFARTDAKWDEVARPTPLNECASESVVLLLVGPTCVFSSLVATVEAYADTRDVAKESLLVYVHMLDCKSRSDASSFWMQDAAALLRGSNAKFGELGLVLDRFAAPPTSVTMAHVWAAHVAEREGRVIKVLASSGLTKRMRAQLPEQGQTIFAWISAVRVELCRYPSLCSSNETSESICETNAQLEAEILRAARATGLDLVSGPLRSALMGWAVQSSRVVLERFGNRVSTSENPATQLQDDALVMAQRARTLAETTAHALVHSERWADACEVLDAALRFESTLRPDPKSVDSLSTSQLLCHRARCCGKLGRAEAGLQDALRADGLLTAAADGQIEEDESRAAQDLCHVDALQLRADLERQRDAKNADFKQEALNTLVRLLEVKTKVFGQEHPEVLATSEAIVDLELELRQGSAAILSAVKALQLSKQLNGEKHPHTARCYNLMGRAMAMQLQTSEATKMLNKAIEIHASIFGEKDPRLEDFRRDLANVQ</sequence>
<evidence type="ECO:0000256" key="2">
    <source>
        <dbReference type="ARBA" id="ARBA00022803"/>
    </source>
</evidence>
<gene>
    <name evidence="4" type="ORF">FCC1311_005372</name>
</gene>
<accession>A0A2R5G1Y6</accession>
<dbReference type="Pfam" id="PF13424">
    <property type="entry name" value="TPR_12"/>
    <property type="match status" value="1"/>
</dbReference>
<dbReference type="EMBL" id="BEYU01000005">
    <property type="protein sequence ID" value="GBG24319.1"/>
    <property type="molecule type" value="Genomic_DNA"/>
</dbReference>
<evidence type="ECO:0000256" key="1">
    <source>
        <dbReference type="ARBA" id="ARBA00022737"/>
    </source>
</evidence>
<dbReference type="OrthoDB" id="539810at2759"/>
<dbReference type="PANTHER" id="PTHR45641:SF19">
    <property type="entry name" value="NEPHROCYSTIN-3"/>
    <property type="match status" value="1"/>
</dbReference>
<evidence type="ECO:0000313" key="5">
    <source>
        <dbReference type="Proteomes" id="UP000241890"/>
    </source>
</evidence>
<name>A0A2R5G1Y6_9STRA</name>
<dbReference type="Proteomes" id="UP000241890">
    <property type="component" value="Unassembled WGS sequence"/>
</dbReference>
<keyword evidence="2" id="KW-0802">TPR repeat</keyword>
<keyword evidence="5" id="KW-1185">Reference proteome</keyword>